<keyword evidence="1" id="KW-0472">Membrane</keyword>
<dbReference type="EMBL" id="JBGBPQ010000025">
    <property type="protein sequence ID" value="KAL1499411.1"/>
    <property type="molecule type" value="Genomic_DNA"/>
</dbReference>
<feature type="chain" id="PRO_5044199343" description="PSII 6.1 kDa protein" evidence="2">
    <location>
        <begin position="17"/>
        <end position="143"/>
    </location>
</feature>
<keyword evidence="1" id="KW-1133">Transmembrane helix</keyword>
<evidence type="ECO:0000313" key="4">
    <source>
        <dbReference type="Proteomes" id="UP001515480"/>
    </source>
</evidence>
<gene>
    <name evidence="3" type="ORF">AB1Y20_011616</name>
</gene>
<sequence length="143" mass="15113">MLRAVSLLLGLASAAGFQLSASRASASRAQVSMGLGQELKKIPAAYAAASVALYQQAAEAKSVLGVNGALDFGPLAGDQPGGEGTGKALGVNDDTLFGIIIAIPVIIGFLFTQWQGYQNDDDDFFDTYDSRREDREITNRNRV</sequence>
<keyword evidence="4" id="KW-1185">Reference proteome</keyword>
<feature type="signal peptide" evidence="2">
    <location>
        <begin position="1"/>
        <end position="16"/>
    </location>
</feature>
<keyword evidence="1" id="KW-0812">Transmembrane</keyword>
<evidence type="ECO:0000256" key="2">
    <source>
        <dbReference type="SAM" id="SignalP"/>
    </source>
</evidence>
<feature type="transmembrane region" description="Helical" evidence="1">
    <location>
        <begin position="95"/>
        <end position="112"/>
    </location>
</feature>
<evidence type="ECO:0000256" key="1">
    <source>
        <dbReference type="SAM" id="Phobius"/>
    </source>
</evidence>
<protein>
    <recommendedName>
        <fullName evidence="5">PSII 6.1 kDa protein</fullName>
    </recommendedName>
</protein>
<evidence type="ECO:0000313" key="3">
    <source>
        <dbReference type="EMBL" id="KAL1499411.1"/>
    </source>
</evidence>
<accession>A0AB34IJL3</accession>
<name>A0AB34IJL3_PRYPA</name>
<reference evidence="3 4" key="1">
    <citation type="journal article" date="2024" name="Science">
        <title>Giant polyketide synthase enzymes in the biosynthesis of giant marine polyether toxins.</title>
        <authorList>
            <person name="Fallon T.R."/>
            <person name="Shende V.V."/>
            <person name="Wierzbicki I.H."/>
            <person name="Pendleton A.L."/>
            <person name="Watervoot N.F."/>
            <person name="Auber R.P."/>
            <person name="Gonzalez D.J."/>
            <person name="Wisecaver J.H."/>
            <person name="Moore B.S."/>
        </authorList>
    </citation>
    <scope>NUCLEOTIDE SEQUENCE [LARGE SCALE GENOMIC DNA]</scope>
    <source>
        <strain evidence="3 4">12B1</strain>
    </source>
</reference>
<organism evidence="3 4">
    <name type="scientific">Prymnesium parvum</name>
    <name type="common">Toxic golden alga</name>
    <dbReference type="NCBI Taxonomy" id="97485"/>
    <lineage>
        <taxon>Eukaryota</taxon>
        <taxon>Haptista</taxon>
        <taxon>Haptophyta</taxon>
        <taxon>Prymnesiophyceae</taxon>
        <taxon>Prymnesiales</taxon>
        <taxon>Prymnesiaceae</taxon>
        <taxon>Prymnesium</taxon>
    </lineage>
</organism>
<dbReference type="Proteomes" id="UP001515480">
    <property type="component" value="Unassembled WGS sequence"/>
</dbReference>
<keyword evidence="2" id="KW-0732">Signal</keyword>
<evidence type="ECO:0008006" key="5">
    <source>
        <dbReference type="Google" id="ProtNLM"/>
    </source>
</evidence>
<proteinExistence type="predicted"/>
<comment type="caution">
    <text evidence="3">The sequence shown here is derived from an EMBL/GenBank/DDBJ whole genome shotgun (WGS) entry which is preliminary data.</text>
</comment>
<dbReference type="AlphaFoldDB" id="A0AB34IJL3"/>